<name>A0A507CCI3_9FUNG</name>
<dbReference type="PANTHER" id="PTHR13780">
    <property type="entry name" value="AMP-ACTIVATED PROTEIN KINASE, GAMMA REGULATORY SUBUNIT"/>
    <property type="match status" value="1"/>
</dbReference>
<evidence type="ECO:0000313" key="7">
    <source>
        <dbReference type="Proteomes" id="UP000319731"/>
    </source>
</evidence>
<dbReference type="PROSITE" id="PS51371">
    <property type="entry name" value="CBS"/>
    <property type="match status" value="2"/>
</dbReference>
<dbReference type="InterPro" id="IPR000644">
    <property type="entry name" value="CBS_dom"/>
</dbReference>
<reference evidence="6 7" key="1">
    <citation type="journal article" date="2019" name="Sci. Rep.">
        <title>Comparative genomics of chytrid fungi reveal insights into the obligate biotrophic and pathogenic lifestyle of Synchytrium endobioticum.</title>
        <authorList>
            <person name="van de Vossenberg B.T.L.H."/>
            <person name="Warris S."/>
            <person name="Nguyen H.D.T."/>
            <person name="van Gent-Pelzer M.P.E."/>
            <person name="Joly D.L."/>
            <person name="van de Geest H.C."/>
            <person name="Bonants P.J.M."/>
            <person name="Smith D.S."/>
            <person name="Levesque C.A."/>
            <person name="van der Lee T.A.J."/>
        </authorList>
    </citation>
    <scope>NUCLEOTIDE SEQUENCE [LARGE SCALE GENOMIC DNA]</scope>
    <source>
        <strain evidence="6 7">JEL517</strain>
    </source>
</reference>
<comment type="caution">
    <text evidence="6">The sequence shown here is derived from an EMBL/GenBank/DDBJ whole genome shotgun (WGS) entry which is preliminary data.</text>
</comment>
<dbReference type="EMBL" id="QEAO01000009">
    <property type="protein sequence ID" value="TPX35275.1"/>
    <property type="molecule type" value="Genomic_DNA"/>
</dbReference>
<feature type="domain" description="CBS" evidence="5">
    <location>
        <begin position="332"/>
        <end position="392"/>
    </location>
</feature>
<dbReference type="STRING" id="1806994.A0A507CCI3"/>
<dbReference type="Pfam" id="PF00571">
    <property type="entry name" value="CBS"/>
    <property type="match status" value="2"/>
</dbReference>
<dbReference type="OrthoDB" id="449052at2759"/>
<dbReference type="AlphaFoldDB" id="A0A507CCI3"/>
<keyword evidence="2 3" id="KW-0129">CBS domain</keyword>
<keyword evidence="7" id="KW-1185">Reference proteome</keyword>
<dbReference type="InterPro" id="IPR050511">
    <property type="entry name" value="AMPK_gamma/SDS23_families"/>
</dbReference>
<evidence type="ECO:0000256" key="4">
    <source>
        <dbReference type="SAM" id="MobiDB-lite"/>
    </source>
</evidence>
<dbReference type="Proteomes" id="UP000319731">
    <property type="component" value="Unassembled WGS sequence"/>
</dbReference>
<feature type="domain" description="CBS" evidence="5">
    <location>
        <begin position="243"/>
        <end position="307"/>
    </location>
</feature>
<accession>A0A507CCI3</accession>
<sequence length="539" mass="58803">MELDKVINSFVANSHPLSETTTSISIPVAPGSNKRRQSASSLPDSMFSSAAKPPLGPGSSSQRRQSVDGTRRLNTSTLTSKSPAKNNSPYYRRNSPTGRQLLSTSPTSKSRIQKKSAAANKKHHLNSPIFTANDMTFWIPFEVPPNGTSNKANKAQWNFSPIKTSPDTILTGLPLGMNVDLPNNSNSSNNYNKLLCIVTQLSKIPNMLSSIATEFFDSKTVQDLIFDRRTATEASTQRAHYLATKLGDKIVQISPNATIEDALQIMKEEKLLALPVAEPPQSTLKFKSLVSIDTLLKSVFARGLGPTQNEDGSPGQRSRLLKETIASHLATADSQPKMVYTDEPLKILLHRLGTGGEKHVLVTDRSHIDDANYYTIVSQTDVLHYLSQNRDKVPGISTPAANVKQLVASVGEQKAPILASHKTTALEIAESMVEGNFSCIGITGENGKLIANISWADYRGLNSSVFASLDKPALEFAERVQSVNPRSKHIMMETKTATTQEVMKSILENHVHRVWLVDDNAYADGIVTISDIIAFLGNV</sequence>
<feature type="compositionally biased region" description="Polar residues" evidence="4">
    <location>
        <begin position="72"/>
        <end position="110"/>
    </location>
</feature>
<evidence type="ECO:0000259" key="5">
    <source>
        <dbReference type="PROSITE" id="PS51371"/>
    </source>
</evidence>
<dbReference type="GeneID" id="42003455"/>
<gene>
    <name evidence="6" type="ORF">SmJEL517_g02230</name>
</gene>
<dbReference type="SUPFAM" id="SSF54631">
    <property type="entry name" value="CBS-domain pair"/>
    <property type="match status" value="2"/>
</dbReference>
<evidence type="ECO:0000256" key="1">
    <source>
        <dbReference type="ARBA" id="ARBA00022737"/>
    </source>
</evidence>
<keyword evidence="1" id="KW-0677">Repeat</keyword>
<dbReference type="SMART" id="SM00116">
    <property type="entry name" value="CBS"/>
    <property type="match status" value="4"/>
</dbReference>
<feature type="region of interest" description="Disordered" evidence="4">
    <location>
        <begin position="18"/>
        <end position="125"/>
    </location>
</feature>
<evidence type="ECO:0000256" key="3">
    <source>
        <dbReference type="PROSITE-ProRule" id="PRU00703"/>
    </source>
</evidence>
<feature type="compositionally biased region" description="Polar residues" evidence="4">
    <location>
        <begin position="38"/>
        <end position="48"/>
    </location>
</feature>
<evidence type="ECO:0000313" key="6">
    <source>
        <dbReference type="EMBL" id="TPX35275.1"/>
    </source>
</evidence>
<dbReference type="CDD" id="cd02205">
    <property type="entry name" value="CBS_pair_SF"/>
    <property type="match status" value="1"/>
</dbReference>
<dbReference type="Gene3D" id="3.10.580.10">
    <property type="entry name" value="CBS-domain"/>
    <property type="match status" value="2"/>
</dbReference>
<organism evidence="6 7">
    <name type="scientific">Synchytrium microbalum</name>
    <dbReference type="NCBI Taxonomy" id="1806994"/>
    <lineage>
        <taxon>Eukaryota</taxon>
        <taxon>Fungi</taxon>
        <taxon>Fungi incertae sedis</taxon>
        <taxon>Chytridiomycota</taxon>
        <taxon>Chytridiomycota incertae sedis</taxon>
        <taxon>Chytridiomycetes</taxon>
        <taxon>Synchytriales</taxon>
        <taxon>Synchytriaceae</taxon>
        <taxon>Synchytrium</taxon>
    </lineage>
</organism>
<dbReference type="InterPro" id="IPR046342">
    <property type="entry name" value="CBS_dom_sf"/>
</dbReference>
<proteinExistence type="predicted"/>
<evidence type="ECO:0000256" key="2">
    <source>
        <dbReference type="ARBA" id="ARBA00023122"/>
    </source>
</evidence>
<protein>
    <recommendedName>
        <fullName evidence="5">CBS domain-containing protein</fullName>
    </recommendedName>
</protein>
<dbReference type="RefSeq" id="XP_031025802.1">
    <property type="nucleotide sequence ID" value="XM_031168158.1"/>
</dbReference>
<dbReference type="PANTHER" id="PTHR13780:SF128">
    <property type="entry name" value="CBS DOMAIN-CONTAINING PROTEIN"/>
    <property type="match status" value="1"/>
</dbReference>